<sequence length="253" mass="28754">MKIAIITGASAGLGREFVRATVEREKTVEEIWLIARRTEKLEELARAYPQTRFKMLPFDLTDTESFAVFSETLEKERPSIELLINNAGMIGSGAFGDIDLKRQENMIALNMKAPMELIYRTLPRMKAGSRIINVCSVAGFAPTPNMITYSATKACLFSFTKGLRQELKERKINVLALCPGNMKTEMFSDPTSPSEHKSIVNLLPFLDMEKVTRKSLELVKRGRGIYTPHIVYKCYRLIAKFIPHEWLMKISKV</sequence>
<dbReference type="Pfam" id="PF00106">
    <property type="entry name" value="adh_short"/>
    <property type="match status" value="1"/>
</dbReference>
<evidence type="ECO:0000256" key="3">
    <source>
        <dbReference type="RuleBase" id="RU000363"/>
    </source>
</evidence>
<dbReference type="CDD" id="cd05233">
    <property type="entry name" value="SDR_c"/>
    <property type="match status" value="1"/>
</dbReference>
<dbReference type="PRINTS" id="PR00080">
    <property type="entry name" value="SDRFAMILY"/>
</dbReference>
<reference evidence="4 5" key="1">
    <citation type="submission" date="2022-05" db="EMBL/GenBank/DDBJ databases">
        <title>Sporolactobacillus sp nov CPB3-1, isolated from tree bark (Mangifera indica L.).</title>
        <authorList>
            <person name="Phuengjayaem S."/>
            <person name="Tanasupawat S."/>
        </authorList>
    </citation>
    <scope>NUCLEOTIDE SEQUENCE [LARGE SCALE GENOMIC DNA]</scope>
    <source>
        <strain evidence="4 5">CPB3-1</strain>
    </source>
</reference>
<dbReference type="SUPFAM" id="SSF51735">
    <property type="entry name" value="NAD(P)-binding Rossmann-fold domains"/>
    <property type="match status" value="1"/>
</dbReference>
<keyword evidence="2" id="KW-0560">Oxidoreductase</keyword>
<protein>
    <submittedName>
        <fullName evidence="4">SDR family NAD(P)-dependent oxidoreductase</fullName>
    </submittedName>
</protein>
<dbReference type="RefSeq" id="WP_249102844.1">
    <property type="nucleotide sequence ID" value="NZ_JAMAST010000021.1"/>
</dbReference>
<evidence type="ECO:0000313" key="5">
    <source>
        <dbReference type="Proteomes" id="UP001203004"/>
    </source>
</evidence>
<dbReference type="InterPro" id="IPR002347">
    <property type="entry name" value="SDR_fam"/>
</dbReference>
<keyword evidence="5" id="KW-1185">Reference proteome</keyword>
<dbReference type="EMBL" id="JAMAST010000021">
    <property type="protein sequence ID" value="MCL1632755.1"/>
    <property type="molecule type" value="Genomic_DNA"/>
</dbReference>
<dbReference type="Proteomes" id="UP001203004">
    <property type="component" value="Unassembled WGS sequence"/>
</dbReference>
<proteinExistence type="inferred from homology"/>
<evidence type="ECO:0000313" key="4">
    <source>
        <dbReference type="EMBL" id="MCL1632755.1"/>
    </source>
</evidence>
<dbReference type="InterPro" id="IPR036291">
    <property type="entry name" value="NAD(P)-bd_dom_sf"/>
</dbReference>
<dbReference type="PRINTS" id="PR00081">
    <property type="entry name" value="GDHRDH"/>
</dbReference>
<evidence type="ECO:0000256" key="1">
    <source>
        <dbReference type="ARBA" id="ARBA00006484"/>
    </source>
</evidence>
<dbReference type="PANTHER" id="PTHR44196">
    <property type="entry name" value="DEHYDROGENASE/REDUCTASE SDR FAMILY MEMBER 7B"/>
    <property type="match status" value="1"/>
</dbReference>
<gene>
    <name evidence="4" type="ORF">M3N64_12575</name>
</gene>
<comment type="caution">
    <text evidence="4">The sequence shown here is derived from an EMBL/GenBank/DDBJ whole genome shotgun (WGS) entry which is preliminary data.</text>
</comment>
<dbReference type="Gene3D" id="3.40.50.720">
    <property type="entry name" value="NAD(P)-binding Rossmann-like Domain"/>
    <property type="match status" value="1"/>
</dbReference>
<name>A0ABT0MEK9_9BACL</name>
<organism evidence="4 5">
    <name type="scientific">Sporolactobacillus mangiferae</name>
    <dbReference type="NCBI Taxonomy" id="2940498"/>
    <lineage>
        <taxon>Bacteria</taxon>
        <taxon>Bacillati</taxon>
        <taxon>Bacillota</taxon>
        <taxon>Bacilli</taxon>
        <taxon>Bacillales</taxon>
        <taxon>Sporolactobacillaceae</taxon>
        <taxon>Sporolactobacillus</taxon>
    </lineage>
</organism>
<dbReference type="PANTHER" id="PTHR44196:SF2">
    <property type="entry name" value="SHORT-CHAIN DEHYDROGENASE-RELATED"/>
    <property type="match status" value="1"/>
</dbReference>
<accession>A0ABT0MEK9</accession>
<evidence type="ECO:0000256" key="2">
    <source>
        <dbReference type="ARBA" id="ARBA00023002"/>
    </source>
</evidence>
<comment type="similarity">
    <text evidence="1 3">Belongs to the short-chain dehydrogenases/reductases (SDR) family.</text>
</comment>